<organism evidence="1 2">
    <name type="scientific">Flavobacterium cerinum</name>
    <dbReference type="NCBI Taxonomy" id="2502784"/>
    <lineage>
        <taxon>Bacteria</taxon>
        <taxon>Pseudomonadati</taxon>
        <taxon>Bacteroidota</taxon>
        <taxon>Flavobacteriia</taxon>
        <taxon>Flavobacteriales</taxon>
        <taxon>Flavobacteriaceae</taxon>
        <taxon>Flavobacterium</taxon>
    </lineage>
</organism>
<evidence type="ECO:0000313" key="1">
    <source>
        <dbReference type="EMBL" id="UUC44476.1"/>
    </source>
</evidence>
<accession>A0ABY5INQ6</accession>
<evidence type="ECO:0000313" key="2">
    <source>
        <dbReference type="Proteomes" id="UP001059844"/>
    </source>
</evidence>
<proteinExistence type="predicted"/>
<dbReference type="Proteomes" id="UP001059844">
    <property type="component" value="Chromosome"/>
</dbReference>
<gene>
    <name evidence="1" type="ORF">NOX80_12640</name>
</gene>
<dbReference type="EMBL" id="CP101751">
    <property type="protein sequence ID" value="UUC44476.1"/>
    <property type="molecule type" value="Genomic_DNA"/>
</dbReference>
<dbReference type="RefSeq" id="WP_256550152.1">
    <property type="nucleotide sequence ID" value="NZ_CP101751.1"/>
</dbReference>
<sequence length="170" mass="19647">MERLTNDEMAVIRAGEIEVENFDLKDGEKILAYFTRLPLIGGFPYKIIIVEAPDGTIRSGFRQWDTEYNFSQWTGGIYNLDRLRIITEEKIVSETDIALLKEQLLKLEQTALPESIRNEKAIVLDGSEWKLGILLANKNIEYTWRVPTDAIALFVPIIELILEQYSDRIR</sequence>
<name>A0ABY5INQ6_9FLAO</name>
<keyword evidence="2" id="KW-1185">Reference proteome</keyword>
<protein>
    <submittedName>
        <fullName evidence="1">Uncharacterized protein</fullName>
    </submittedName>
</protein>
<reference evidence="1" key="1">
    <citation type="submission" date="2022-07" db="EMBL/GenBank/DDBJ databases">
        <title>Isolation, identification, and degradation of a PFOSA degrading strain from sewage treatment plant.</title>
        <authorList>
            <person name="Zhang L."/>
            <person name="Huo Y."/>
        </authorList>
    </citation>
    <scope>NUCLEOTIDE SEQUENCE</scope>
    <source>
        <strain evidence="1">C1</strain>
    </source>
</reference>